<evidence type="ECO:0000256" key="1">
    <source>
        <dbReference type="SAM" id="Phobius"/>
    </source>
</evidence>
<proteinExistence type="predicted"/>
<feature type="transmembrane region" description="Helical" evidence="1">
    <location>
        <begin position="74"/>
        <end position="92"/>
    </location>
</feature>
<keyword evidence="1" id="KW-0472">Membrane</keyword>
<dbReference type="InterPro" id="IPR019251">
    <property type="entry name" value="DUF2231_TM"/>
</dbReference>
<dbReference type="EMBL" id="QUAB01000015">
    <property type="protein sequence ID" value="REJ07703.1"/>
    <property type="molecule type" value="Genomic_DNA"/>
</dbReference>
<gene>
    <name evidence="3" type="ORF">DY023_03475</name>
</gene>
<keyword evidence="4" id="KW-1185">Reference proteome</keyword>
<organism evidence="3 4">
    <name type="scientific">Microbacterium bovistercoris</name>
    <dbReference type="NCBI Taxonomy" id="2293570"/>
    <lineage>
        <taxon>Bacteria</taxon>
        <taxon>Bacillati</taxon>
        <taxon>Actinomycetota</taxon>
        <taxon>Actinomycetes</taxon>
        <taxon>Micrococcales</taxon>
        <taxon>Microbacteriaceae</taxon>
        <taxon>Microbacterium</taxon>
    </lineage>
</organism>
<name>A0A371NX34_9MICO</name>
<feature type="domain" description="DUF2231" evidence="2">
    <location>
        <begin position="1"/>
        <end position="141"/>
    </location>
</feature>
<evidence type="ECO:0000259" key="2">
    <source>
        <dbReference type="Pfam" id="PF09990"/>
    </source>
</evidence>
<evidence type="ECO:0000313" key="3">
    <source>
        <dbReference type="EMBL" id="REJ07703.1"/>
    </source>
</evidence>
<comment type="caution">
    <text evidence="3">The sequence shown here is derived from an EMBL/GenBank/DDBJ whole genome shotgun (WGS) entry which is preliminary data.</text>
</comment>
<dbReference type="AlphaFoldDB" id="A0A371NX34"/>
<sequence>MHPLLVHATVVLTPLTALAVALAALWPAARRRMGWAPPIAAVIVAGLVPITVLAGRSLAETVGYTPPVLRHEALGLMLIPWTIALLVAAVLVQLQDRMLRRVAPATARILRIVITAAAVIAAVGTIVVTVLTGDAGARAVWGGM</sequence>
<feature type="transmembrane region" description="Helical" evidence="1">
    <location>
        <begin position="6"/>
        <end position="28"/>
    </location>
</feature>
<accession>A0A371NX34</accession>
<protein>
    <recommendedName>
        <fullName evidence="2">DUF2231 domain-containing protein</fullName>
    </recommendedName>
</protein>
<feature type="transmembrane region" description="Helical" evidence="1">
    <location>
        <begin position="112"/>
        <end position="131"/>
    </location>
</feature>
<dbReference type="Pfam" id="PF09990">
    <property type="entry name" value="DUF2231"/>
    <property type="match status" value="1"/>
</dbReference>
<feature type="transmembrane region" description="Helical" evidence="1">
    <location>
        <begin position="35"/>
        <end position="54"/>
    </location>
</feature>
<keyword evidence="1" id="KW-0812">Transmembrane</keyword>
<reference evidence="3 4" key="1">
    <citation type="submission" date="2018-08" db="EMBL/GenBank/DDBJ databases">
        <title>Isolation, diversity and antifungal activity of Actinobacteria from cow dung.</title>
        <authorList>
            <person name="Ling L."/>
        </authorList>
    </citation>
    <scope>NUCLEOTIDE SEQUENCE [LARGE SCALE GENOMIC DNA]</scope>
    <source>
        <strain evidence="3 4">NEAU-LLE</strain>
    </source>
</reference>
<dbReference type="Proteomes" id="UP000262172">
    <property type="component" value="Unassembled WGS sequence"/>
</dbReference>
<keyword evidence="1" id="KW-1133">Transmembrane helix</keyword>
<evidence type="ECO:0000313" key="4">
    <source>
        <dbReference type="Proteomes" id="UP000262172"/>
    </source>
</evidence>